<dbReference type="InterPro" id="IPR027417">
    <property type="entry name" value="P-loop_NTPase"/>
</dbReference>
<gene>
    <name evidence="4" type="ORF">FIBSPDRAFT_944570</name>
</gene>
<protein>
    <submittedName>
        <fullName evidence="4">Kinase-like protein</fullName>
    </submittedName>
</protein>
<dbReference type="CDD" id="cd00882">
    <property type="entry name" value="Ras_like_GTPase"/>
    <property type="match status" value="1"/>
</dbReference>
<name>A0A166USD0_9AGAM</name>
<dbReference type="SUPFAM" id="SSF56112">
    <property type="entry name" value="Protein kinase-like (PK-like)"/>
    <property type="match status" value="1"/>
</dbReference>
<feature type="region of interest" description="Disordered" evidence="2">
    <location>
        <begin position="544"/>
        <end position="575"/>
    </location>
</feature>
<accession>A0A166USD0</accession>
<dbReference type="InterPro" id="IPR000719">
    <property type="entry name" value="Prot_kinase_dom"/>
</dbReference>
<evidence type="ECO:0000259" key="3">
    <source>
        <dbReference type="PROSITE" id="PS50011"/>
    </source>
</evidence>
<feature type="coiled-coil region" evidence="1">
    <location>
        <begin position="160"/>
        <end position="187"/>
    </location>
</feature>
<dbReference type="OrthoDB" id="5966500at2759"/>
<dbReference type="Gene3D" id="3.40.50.300">
    <property type="entry name" value="P-loop containing nucleotide triphosphate hydrolases"/>
    <property type="match status" value="1"/>
</dbReference>
<organism evidence="4 5">
    <name type="scientific">Athelia psychrophila</name>
    <dbReference type="NCBI Taxonomy" id="1759441"/>
    <lineage>
        <taxon>Eukaryota</taxon>
        <taxon>Fungi</taxon>
        <taxon>Dikarya</taxon>
        <taxon>Basidiomycota</taxon>
        <taxon>Agaricomycotina</taxon>
        <taxon>Agaricomycetes</taxon>
        <taxon>Agaricomycetidae</taxon>
        <taxon>Atheliales</taxon>
        <taxon>Atheliaceae</taxon>
        <taxon>Athelia</taxon>
    </lineage>
</organism>
<dbReference type="AlphaFoldDB" id="A0A166USD0"/>
<evidence type="ECO:0000313" key="4">
    <source>
        <dbReference type="EMBL" id="KZP31974.1"/>
    </source>
</evidence>
<dbReference type="PROSITE" id="PS00108">
    <property type="entry name" value="PROTEIN_KINASE_ST"/>
    <property type="match status" value="1"/>
</dbReference>
<dbReference type="SMART" id="SM00220">
    <property type="entry name" value="S_TKc"/>
    <property type="match status" value="1"/>
</dbReference>
<proteinExistence type="predicted"/>
<dbReference type="PANTHER" id="PTHR44329">
    <property type="entry name" value="SERINE/THREONINE-PROTEIN KINASE TNNI3K-RELATED"/>
    <property type="match status" value="1"/>
</dbReference>
<sequence length="927" mass="103134">MLSPTVVFNTTNTAGNAQINNVHHNYNIVYQETPDQVFKLIQHSIDRVEESREQFGFMAWTIAELLCVLNEGSAPGLPDLTLTSSTINSLQKLLEEIHDFIEAEGHESFVKSLVNKERRIAQIDAYQKKIAALANVFQVSALLDVAKWPMMNDTATVEDQNVLYARLDELERDRELLRNTLEAHQEGMAPIMIAFQKRLEQRLDGDRERQFFSKSVAYLQTASGRSVKIEDWMVTSFDVEFMLPIASGGFGEVFLGKWQQMEVALKSLANKKLPSNLTFQILQKEINVRVINIIATLDATVRLTSRRSGQSSNTLTFSVAFLGANVWGDRPFIVMPYLKNGNAQDYIDNYPECNRAAILHQTSLGLVYLHNKNIVHADLKGYNILIDDSGKAVLCDFGLSRVKTDINSRSTTAGDEEIYGSTNWMAPERLLGHPLRKPSDIYSFGMTIYEIFMNDVPLADVQRVDFTQLVARESVRPEKPSPDDGAPHLTDEIWALAERCWTQEPRNRPLANDICNSLVVLANPYVSDSIPPVFGTTSKILGTLATPEAGPSSGREGSARQEKDTPSVIDGRADIRLVPSVDVPTEIVAKGVEGKSTPLPERRQEEKTSEDTTPNALFMPGTWFTMPRLSSEKRRHDSQGSPLANQISTSRIKGSAPTKSASYPSLIRARTSKGARYVIVIGPTGSGKSNVRFLPLSTAFISSVIGPTGSGKSNFIWTASGEGQDRIQHGLAPVPADITTIECKHPIEAAGHPVIFVDTPGFENLETFEINGLHSLVTWLNTHIKKNNNVELAGIIFLHRISDNRMSGSLIRQLEILQGLCGMDVMKNVVVTTTMWEAGVSEPTAHRRQNELQTTWLNGMIEKGCKLEEFRGTKDSAWKSIDYLLNQKPCPPLLVQREMAGGMVFENTSAAKTAKRGFWRKLFSWLQ</sequence>
<dbReference type="InterPro" id="IPR059179">
    <property type="entry name" value="MLKL-like_MCAfunc"/>
</dbReference>
<dbReference type="STRING" id="436010.A0A166USD0"/>
<evidence type="ECO:0000313" key="5">
    <source>
        <dbReference type="Proteomes" id="UP000076532"/>
    </source>
</evidence>
<feature type="compositionally biased region" description="Polar residues" evidence="2">
    <location>
        <begin position="639"/>
        <end position="660"/>
    </location>
</feature>
<dbReference type="InterPro" id="IPR011009">
    <property type="entry name" value="Kinase-like_dom_sf"/>
</dbReference>
<dbReference type="PANTHER" id="PTHR44329:SF214">
    <property type="entry name" value="PROTEIN KINASE DOMAIN-CONTAINING PROTEIN"/>
    <property type="match status" value="1"/>
</dbReference>
<dbReference type="InterPro" id="IPR051681">
    <property type="entry name" value="Ser/Thr_Kinases-Pseudokinases"/>
</dbReference>
<feature type="compositionally biased region" description="Basic and acidic residues" evidence="2">
    <location>
        <begin position="557"/>
        <end position="575"/>
    </location>
</feature>
<dbReference type="SUPFAM" id="SSF52540">
    <property type="entry name" value="P-loop containing nucleoside triphosphate hydrolases"/>
    <property type="match status" value="1"/>
</dbReference>
<dbReference type="InterPro" id="IPR008271">
    <property type="entry name" value="Ser/Thr_kinase_AS"/>
</dbReference>
<dbReference type="GO" id="GO:0005524">
    <property type="term" value="F:ATP binding"/>
    <property type="evidence" value="ECO:0007669"/>
    <property type="project" value="InterPro"/>
</dbReference>
<dbReference type="Gene3D" id="1.10.510.10">
    <property type="entry name" value="Transferase(Phosphotransferase) domain 1"/>
    <property type="match status" value="1"/>
</dbReference>
<dbReference type="CDD" id="cd21037">
    <property type="entry name" value="MLKL_NTD"/>
    <property type="match status" value="1"/>
</dbReference>
<feature type="compositionally biased region" description="Basic and acidic residues" evidence="2">
    <location>
        <begin position="600"/>
        <end position="610"/>
    </location>
</feature>
<dbReference type="EMBL" id="KV417487">
    <property type="protein sequence ID" value="KZP31974.1"/>
    <property type="molecule type" value="Genomic_DNA"/>
</dbReference>
<feature type="domain" description="Protein kinase" evidence="3">
    <location>
        <begin position="239"/>
        <end position="526"/>
    </location>
</feature>
<feature type="region of interest" description="Disordered" evidence="2">
    <location>
        <begin position="588"/>
        <end position="660"/>
    </location>
</feature>
<reference evidence="4 5" key="1">
    <citation type="journal article" date="2016" name="Mol. Biol. Evol.">
        <title>Comparative Genomics of Early-Diverging Mushroom-Forming Fungi Provides Insights into the Origins of Lignocellulose Decay Capabilities.</title>
        <authorList>
            <person name="Nagy L.G."/>
            <person name="Riley R."/>
            <person name="Tritt A."/>
            <person name="Adam C."/>
            <person name="Daum C."/>
            <person name="Floudas D."/>
            <person name="Sun H."/>
            <person name="Yadav J.S."/>
            <person name="Pangilinan J."/>
            <person name="Larsson K.H."/>
            <person name="Matsuura K."/>
            <person name="Barry K."/>
            <person name="Labutti K."/>
            <person name="Kuo R."/>
            <person name="Ohm R.A."/>
            <person name="Bhattacharya S.S."/>
            <person name="Shirouzu T."/>
            <person name="Yoshinaga Y."/>
            <person name="Martin F.M."/>
            <person name="Grigoriev I.V."/>
            <person name="Hibbett D.S."/>
        </authorList>
    </citation>
    <scope>NUCLEOTIDE SEQUENCE [LARGE SCALE GENOMIC DNA]</scope>
    <source>
        <strain evidence="4 5">CBS 109695</strain>
    </source>
</reference>
<evidence type="ECO:0000256" key="1">
    <source>
        <dbReference type="SAM" id="Coils"/>
    </source>
</evidence>
<dbReference type="Pfam" id="PF00069">
    <property type="entry name" value="Pkinase"/>
    <property type="match status" value="1"/>
</dbReference>
<dbReference type="Proteomes" id="UP000076532">
    <property type="component" value="Unassembled WGS sequence"/>
</dbReference>
<keyword evidence="5" id="KW-1185">Reference proteome</keyword>
<dbReference type="GO" id="GO:0004674">
    <property type="term" value="F:protein serine/threonine kinase activity"/>
    <property type="evidence" value="ECO:0007669"/>
    <property type="project" value="TreeGrafter"/>
</dbReference>
<dbReference type="PROSITE" id="PS50011">
    <property type="entry name" value="PROTEIN_KINASE_DOM"/>
    <property type="match status" value="1"/>
</dbReference>
<evidence type="ECO:0000256" key="2">
    <source>
        <dbReference type="SAM" id="MobiDB-lite"/>
    </source>
</evidence>
<keyword evidence="1" id="KW-0175">Coiled coil</keyword>